<comment type="caution">
    <text evidence="1">The sequence shown here is derived from an EMBL/GenBank/DDBJ whole genome shotgun (WGS) entry which is preliminary data.</text>
</comment>
<dbReference type="GO" id="GO:0016791">
    <property type="term" value="F:phosphatase activity"/>
    <property type="evidence" value="ECO:0007669"/>
    <property type="project" value="TreeGrafter"/>
</dbReference>
<keyword evidence="2" id="KW-1185">Reference proteome</keyword>
<accession>A0A225DMM7</accession>
<gene>
    <name evidence="1" type="ORF">FRUB_07836</name>
</gene>
<dbReference type="InterPro" id="IPR050275">
    <property type="entry name" value="PGM_Phosphatase"/>
</dbReference>
<sequence>MIWLVRHGESEANAGAVTFDYAAIALTARGRDQAAAVAEICPEQPTWVGLSSYLRARQTAEPFLSRYPGVTPVDLAVHEFTYLTPDRMAGTSLKERKPLVDDYWTRLDPTFSDGAGAESFVDAYGRAETFLKWAARQSGFGIVFTHEQFIRAVLLAALYPGESPSVDVMRRFFALRSGMPIPNAAVVRLRRDGGRWWTGGVDVEHLSGVAQ</sequence>
<dbReference type="Pfam" id="PF00300">
    <property type="entry name" value="His_Phos_1"/>
    <property type="match status" value="1"/>
</dbReference>
<dbReference type="AlphaFoldDB" id="A0A225DMM7"/>
<dbReference type="Proteomes" id="UP000214646">
    <property type="component" value="Unassembled WGS sequence"/>
</dbReference>
<dbReference type="SUPFAM" id="SSF53254">
    <property type="entry name" value="Phosphoglycerate mutase-like"/>
    <property type="match status" value="1"/>
</dbReference>
<dbReference type="RefSeq" id="WP_088258443.1">
    <property type="nucleotide sequence ID" value="NZ_NIDE01000014.1"/>
</dbReference>
<evidence type="ECO:0000313" key="2">
    <source>
        <dbReference type="Proteomes" id="UP000214646"/>
    </source>
</evidence>
<dbReference type="Gene3D" id="3.40.50.1240">
    <property type="entry name" value="Phosphoglycerate mutase-like"/>
    <property type="match status" value="1"/>
</dbReference>
<name>A0A225DMM7_9BACT</name>
<protein>
    <submittedName>
        <fullName evidence="1">Phosphoglycerate mutase family protein</fullName>
    </submittedName>
</protein>
<evidence type="ECO:0000313" key="1">
    <source>
        <dbReference type="EMBL" id="OWK38716.1"/>
    </source>
</evidence>
<dbReference type="PANTHER" id="PTHR48100:SF10">
    <property type="entry name" value="2-CARBOXY-D-ARABINITOL-1-PHOSPHATASE-RELATED"/>
    <property type="match status" value="1"/>
</dbReference>
<dbReference type="PANTHER" id="PTHR48100">
    <property type="entry name" value="BROAD-SPECIFICITY PHOSPHATASE YOR283W-RELATED"/>
    <property type="match status" value="1"/>
</dbReference>
<dbReference type="CDD" id="cd07067">
    <property type="entry name" value="HP_PGM_like"/>
    <property type="match status" value="1"/>
</dbReference>
<dbReference type="OrthoDB" id="7925971at2"/>
<organism evidence="1 2">
    <name type="scientific">Fimbriiglobus ruber</name>
    <dbReference type="NCBI Taxonomy" id="1908690"/>
    <lineage>
        <taxon>Bacteria</taxon>
        <taxon>Pseudomonadati</taxon>
        <taxon>Planctomycetota</taxon>
        <taxon>Planctomycetia</taxon>
        <taxon>Gemmatales</taxon>
        <taxon>Gemmataceae</taxon>
        <taxon>Fimbriiglobus</taxon>
    </lineage>
</organism>
<dbReference type="PROSITE" id="PS00175">
    <property type="entry name" value="PG_MUTASE"/>
    <property type="match status" value="1"/>
</dbReference>
<proteinExistence type="predicted"/>
<dbReference type="InterPro" id="IPR001345">
    <property type="entry name" value="PG/BPGM_mutase_AS"/>
</dbReference>
<dbReference type="SMART" id="SM00855">
    <property type="entry name" value="PGAM"/>
    <property type="match status" value="1"/>
</dbReference>
<dbReference type="EMBL" id="NIDE01000014">
    <property type="protein sequence ID" value="OWK38716.1"/>
    <property type="molecule type" value="Genomic_DNA"/>
</dbReference>
<dbReference type="InterPro" id="IPR029033">
    <property type="entry name" value="His_PPase_superfam"/>
</dbReference>
<dbReference type="InterPro" id="IPR013078">
    <property type="entry name" value="His_Pase_superF_clade-1"/>
</dbReference>
<reference evidence="2" key="1">
    <citation type="submission" date="2017-06" db="EMBL/GenBank/DDBJ databases">
        <title>Genome analysis of Fimbriiglobus ruber SP5, the first member of the order Planctomycetales with confirmed chitinolytic capability.</title>
        <authorList>
            <person name="Ravin N.V."/>
            <person name="Rakitin A.L."/>
            <person name="Ivanova A.A."/>
            <person name="Beletsky A.V."/>
            <person name="Kulichevskaya I.S."/>
            <person name="Mardanov A.V."/>
            <person name="Dedysh S.N."/>
        </authorList>
    </citation>
    <scope>NUCLEOTIDE SEQUENCE [LARGE SCALE GENOMIC DNA]</scope>
    <source>
        <strain evidence="2">SP5</strain>
    </source>
</reference>